<dbReference type="SUPFAM" id="SSF69304">
    <property type="entry name" value="Tricorn protease N-terminal domain"/>
    <property type="match status" value="1"/>
</dbReference>
<evidence type="ECO:0000313" key="1">
    <source>
        <dbReference type="EMBL" id="HGV97561.1"/>
    </source>
</evidence>
<protein>
    <recommendedName>
        <fullName evidence="2">T9SS type A sorting domain-containing protein</fullName>
    </recommendedName>
</protein>
<sequence>MKPVFFVTMWLSNALGQAPDTQWTKTFDFYNAYDCGMVVRITNDGAYIITGYAADLSVNIWKAFLLKTDTTGNEQWRRTSSYYALGYDVKQTSDKGYIITGRAGPYENSNLLLIKTDSLGNEIWNKSLGGAGKEWGHSVLQTDDGGYIILGSTDSYGAGNFDIWLIKADSLGNQLWTKTFGESLADYGNIIQKVNDGYIIVGTTESFGAGWYDVWLIKIDTLGNERWNKTYGGSSDDEGTSVEICIDGGYIITGWTWSYGAGGADVWIIKTDSLGNSLWTKTYGGTDTDAGWDVKQTLDGGYLIIGYAYSFGAGEQDIYLIKTDSLGNMLWDKTIGGAQYDEAFSGQLASDGGYILVGETNSFGNNDVWLIKIKPEIGIKELDTKTNQKRIEASPNPFRTYTKVSGSKNAKILVYDIQGRFIGEYPAHNIGGDLRPGVYFVVSGIDKPDPIKVVKIK</sequence>
<organism evidence="1">
    <name type="scientific">candidate division WOR-3 bacterium</name>
    <dbReference type="NCBI Taxonomy" id="2052148"/>
    <lineage>
        <taxon>Bacteria</taxon>
        <taxon>Bacteria division WOR-3</taxon>
    </lineage>
</organism>
<dbReference type="PANTHER" id="PTHR42754">
    <property type="entry name" value="ENDOGLUCANASE"/>
    <property type="match status" value="1"/>
</dbReference>
<dbReference type="EMBL" id="DTGZ01000084">
    <property type="protein sequence ID" value="HGV97561.1"/>
    <property type="molecule type" value="Genomic_DNA"/>
</dbReference>
<dbReference type="AlphaFoldDB" id="A0A7C4THF7"/>
<gene>
    <name evidence="1" type="ORF">ENV60_04630</name>
</gene>
<comment type="caution">
    <text evidence="1">The sequence shown here is derived from an EMBL/GenBank/DDBJ whole genome shotgun (WGS) entry which is preliminary data.</text>
</comment>
<evidence type="ECO:0008006" key="2">
    <source>
        <dbReference type="Google" id="ProtNLM"/>
    </source>
</evidence>
<dbReference type="PANTHER" id="PTHR42754:SF1">
    <property type="entry name" value="LIPOPROTEIN"/>
    <property type="match status" value="1"/>
</dbReference>
<name>A0A7C4THF7_UNCW3</name>
<proteinExistence type="predicted"/>
<reference evidence="1" key="1">
    <citation type="journal article" date="2020" name="mSystems">
        <title>Genome- and Community-Level Interaction Insights into Carbon Utilization and Element Cycling Functions of Hydrothermarchaeota in Hydrothermal Sediment.</title>
        <authorList>
            <person name="Zhou Z."/>
            <person name="Liu Y."/>
            <person name="Xu W."/>
            <person name="Pan J."/>
            <person name="Luo Z.H."/>
            <person name="Li M."/>
        </authorList>
    </citation>
    <scope>NUCLEOTIDE SEQUENCE [LARGE SCALE GENOMIC DNA]</scope>
    <source>
        <strain evidence="1">SpSt-774</strain>
    </source>
</reference>
<accession>A0A7C4THF7</accession>